<sequence>MSQSALRTSRQNRAGGDRLLAVISLSRFIANFLGDKNSALKYGFCLKSYNSRCRCISGYFPHPFNLLARAAVSFPSPPEMQQPLVGVECPIVGGSDFKDEIEKFDSSRGFLEIRLKSWGQGEKKRENDIETVVENFKSLGNV</sequence>
<name>A0AAV3XZY1_9GAST</name>
<evidence type="ECO:0000313" key="2">
    <source>
        <dbReference type="Proteomes" id="UP000735302"/>
    </source>
</evidence>
<evidence type="ECO:0000313" key="1">
    <source>
        <dbReference type="EMBL" id="GFN76258.1"/>
    </source>
</evidence>
<dbReference type="EMBL" id="BLXT01000370">
    <property type="protein sequence ID" value="GFN76258.1"/>
    <property type="molecule type" value="Genomic_DNA"/>
</dbReference>
<organism evidence="1 2">
    <name type="scientific">Plakobranchus ocellatus</name>
    <dbReference type="NCBI Taxonomy" id="259542"/>
    <lineage>
        <taxon>Eukaryota</taxon>
        <taxon>Metazoa</taxon>
        <taxon>Spiralia</taxon>
        <taxon>Lophotrochozoa</taxon>
        <taxon>Mollusca</taxon>
        <taxon>Gastropoda</taxon>
        <taxon>Heterobranchia</taxon>
        <taxon>Euthyneura</taxon>
        <taxon>Panpulmonata</taxon>
        <taxon>Sacoglossa</taxon>
        <taxon>Placobranchoidea</taxon>
        <taxon>Plakobranchidae</taxon>
        <taxon>Plakobranchus</taxon>
    </lineage>
</organism>
<protein>
    <submittedName>
        <fullName evidence="1">Uncharacterized protein</fullName>
    </submittedName>
</protein>
<proteinExistence type="predicted"/>
<gene>
    <name evidence="1" type="ORF">PoB_000276400</name>
</gene>
<accession>A0AAV3XZY1</accession>
<comment type="caution">
    <text evidence="1">The sequence shown here is derived from an EMBL/GenBank/DDBJ whole genome shotgun (WGS) entry which is preliminary data.</text>
</comment>
<dbReference type="AlphaFoldDB" id="A0AAV3XZY1"/>
<keyword evidence="2" id="KW-1185">Reference proteome</keyword>
<dbReference type="Proteomes" id="UP000735302">
    <property type="component" value="Unassembled WGS sequence"/>
</dbReference>
<reference evidence="1 2" key="1">
    <citation type="journal article" date="2021" name="Elife">
        <title>Chloroplast acquisition without the gene transfer in kleptoplastic sea slugs, Plakobranchus ocellatus.</title>
        <authorList>
            <person name="Maeda T."/>
            <person name="Takahashi S."/>
            <person name="Yoshida T."/>
            <person name="Shimamura S."/>
            <person name="Takaki Y."/>
            <person name="Nagai Y."/>
            <person name="Toyoda A."/>
            <person name="Suzuki Y."/>
            <person name="Arimoto A."/>
            <person name="Ishii H."/>
            <person name="Satoh N."/>
            <person name="Nishiyama T."/>
            <person name="Hasebe M."/>
            <person name="Maruyama T."/>
            <person name="Minagawa J."/>
            <person name="Obokata J."/>
            <person name="Shigenobu S."/>
        </authorList>
    </citation>
    <scope>NUCLEOTIDE SEQUENCE [LARGE SCALE GENOMIC DNA]</scope>
</reference>